<gene>
    <name evidence="2" type="ORF">ACFPWU_01840</name>
</gene>
<feature type="region of interest" description="Disordered" evidence="1">
    <location>
        <begin position="1"/>
        <end position="20"/>
    </location>
</feature>
<dbReference type="Proteomes" id="UP001596098">
    <property type="component" value="Unassembled WGS sequence"/>
</dbReference>
<feature type="region of interest" description="Disordered" evidence="1">
    <location>
        <begin position="519"/>
        <end position="568"/>
    </location>
</feature>
<dbReference type="EMBL" id="JBHSQI010000001">
    <property type="protein sequence ID" value="MFC6152406.1"/>
    <property type="molecule type" value="Genomic_DNA"/>
</dbReference>
<evidence type="ECO:0000256" key="1">
    <source>
        <dbReference type="SAM" id="MobiDB-lite"/>
    </source>
</evidence>
<protein>
    <submittedName>
        <fullName evidence="2">Uncharacterized protein</fullName>
    </submittedName>
</protein>
<comment type="caution">
    <text evidence="2">The sequence shown here is derived from an EMBL/GenBank/DDBJ whole genome shotgun (WGS) entry which is preliminary data.</text>
</comment>
<feature type="compositionally biased region" description="Basic and acidic residues" evidence="1">
    <location>
        <begin position="1"/>
        <end position="17"/>
    </location>
</feature>
<evidence type="ECO:0000313" key="3">
    <source>
        <dbReference type="Proteomes" id="UP001596098"/>
    </source>
</evidence>
<organism evidence="2 3">
    <name type="scientific">Nocardioides yefusunii</name>
    <dbReference type="NCBI Taxonomy" id="2500546"/>
    <lineage>
        <taxon>Bacteria</taxon>
        <taxon>Bacillati</taxon>
        <taxon>Actinomycetota</taxon>
        <taxon>Actinomycetes</taxon>
        <taxon>Propionibacteriales</taxon>
        <taxon>Nocardioidaceae</taxon>
        <taxon>Nocardioides</taxon>
    </lineage>
</organism>
<name>A0ABW1QSF7_9ACTN</name>
<dbReference type="RefSeq" id="WP_128220653.1">
    <property type="nucleotide sequence ID" value="NZ_CP034929.1"/>
</dbReference>
<evidence type="ECO:0000313" key="2">
    <source>
        <dbReference type="EMBL" id="MFC6152406.1"/>
    </source>
</evidence>
<proteinExistence type="predicted"/>
<keyword evidence="3" id="KW-1185">Reference proteome</keyword>
<accession>A0ABW1QSF7</accession>
<reference evidence="3" key="1">
    <citation type="journal article" date="2019" name="Int. J. Syst. Evol. Microbiol.">
        <title>The Global Catalogue of Microorganisms (GCM) 10K type strain sequencing project: providing services to taxonomists for standard genome sequencing and annotation.</title>
        <authorList>
            <consortium name="The Broad Institute Genomics Platform"/>
            <consortium name="The Broad Institute Genome Sequencing Center for Infectious Disease"/>
            <person name="Wu L."/>
            <person name="Ma J."/>
        </authorList>
    </citation>
    <scope>NUCLEOTIDE SEQUENCE [LARGE SCALE GENOMIC DNA]</scope>
    <source>
        <strain evidence="3">DFY28</strain>
    </source>
</reference>
<sequence>MPQGDLDERPGERKAADAARQARQLGIEVEVFSLRTASERIFAQPDGQWVREQRVRGAGAGAGAGARQAFNVAPDVPLAPQISSKDLTGGVVTQSRPGFAVTVADPEKGLVSAEFEIRREGATVASRRTEEVHRSGRARWSLADEADLALTDGSYTVRARGYDGHTSSEWSQETAFVVDAATPRPHDPRAHPLESVWRDEVGEILAVFGTEVTLSAQVESATGEPVRARFHLEQTDEDTPDLVRLGSVVASGERSVVVIDADDLFDGYYRVRISTVSGDVTATDDAPGRQSGVSEIWLRTLSGGAGYDEDAHEAEMEAELEAYEALEGVPTAYPGVDAMWLSDLTEIAVDEGRDLDDVVDWALWEDRYSEVIDLASDHPQFSEVRGEERGRRVDVWFTGDVPPDLAARIAAFGGDTHVHGGAALSATAAEQAREHVYQGGHAVFGDDVKLDLQADSVSGRITGSLGIPQGHRLTFADAVAALERELGEGPLGRSSVTLDLDPMTVSDFRSSVVALPYTGGEEERPAGTLLPARPPVMTGSGTLGRRLSGEVSEGSAAAVDDVLPHTGG</sequence>